<feature type="transmembrane region" description="Helical" evidence="8">
    <location>
        <begin position="324"/>
        <end position="340"/>
    </location>
</feature>
<feature type="transmembrane region" description="Helical" evidence="8">
    <location>
        <begin position="106"/>
        <end position="127"/>
    </location>
</feature>
<dbReference type="PANTHER" id="PTHR30472:SF1">
    <property type="entry name" value="FE(3+) DICITRATE TRANSPORT SYSTEM PERMEASE PROTEIN FECC-RELATED"/>
    <property type="match status" value="1"/>
</dbReference>
<feature type="transmembrane region" description="Helical" evidence="8">
    <location>
        <begin position="25"/>
        <end position="45"/>
    </location>
</feature>
<dbReference type="InterPro" id="IPR000522">
    <property type="entry name" value="ABC_transptr_permease_BtuC"/>
</dbReference>
<feature type="transmembrane region" description="Helical" evidence="8">
    <location>
        <begin position="252"/>
        <end position="280"/>
    </location>
</feature>
<feature type="transmembrane region" description="Helical" evidence="8">
    <location>
        <begin position="77"/>
        <end position="94"/>
    </location>
</feature>
<keyword evidence="6 8" id="KW-1133">Transmembrane helix</keyword>
<evidence type="ECO:0000256" key="5">
    <source>
        <dbReference type="ARBA" id="ARBA00022692"/>
    </source>
</evidence>
<dbReference type="InterPro" id="IPR037294">
    <property type="entry name" value="ABC_BtuC-like"/>
</dbReference>
<dbReference type="CDD" id="cd06550">
    <property type="entry name" value="TM_ABC_iron-siderophores_like"/>
    <property type="match status" value="1"/>
</dbReference>
<dbReference type="GO" id="GO:0033214">
    <property type="term" value="P:siderophore-iron import into cell"/>
    <property type="evidence" value="ECO:0007669"/>
    <property type="project" value="TreeGrafter"/>
</dbReference>
<reference evidence="9 10" key="1">
    <citation type="submission" date="2020-04" db="EMBL/GenBank/DDBJ databases">
        <title>Sequencing and Assembly of C. fimi.</title>
        <authorList>
            <person name="Ramsey A.R."/>
        </authorList>
    </citation>
    <scope>NUCLEOTIDE SEQUENCE [LARGE SCALE GENOMIC DNA]</scope>
    <source>
        <strain evidence="9 10">SB</strain>
    </source>
</reference>
<feature type="transmembrane region" description="Helical" evidence="8">
    <location>
        <begin position="133"/>
        <end position="155"/>
    </location>
</feature>
<protein>
    <submittedName>
        <fullName evidence="9">Iron ABC transporter permease</fullName>
    </submittedName>
</protein>
<evidence type="ECO:0000256" key="6">
    <source>
        <dbReference type="ARBA" id="ARBA00022989"/>
    </source>
</evidence>
<dbReference type="GO" id="GO:0005886">
    <property type="term" value="C:plasma membrane"/>
    <property type="evidence" value="ECO:0007669"/>
    <property type="project" value="UniProtKB-SubCell"/>
</dbReference>
<keyword evidence="3" id="KW-0813">Transport</keyword>
<evidence type="ECO:0000256" key="1">
    <source>
        <dbReference type="ARBA" id="ARBA00004651"/>
    </source>
</evidence>
<dbReference type="AlphaFoldDB" id="A0A7Y0M017"/>
<dbReference type="EMBL" id="JABCJJ010000021">
    <property type="protein sequence ID" value="NMR21005.1"/>
    <property type="molecule type" value="Genomic_DNA"/>
</dbReference>
<accession>A0A7Y0M017</accession>
<evidence type="ECO:0000256" key="3">
    <source>
        <dbReference type="ARBA" id="ARBA00022448"/>
    </source>
</evidence>
<feature type="transmembrane region" description="Helical" evidence="8">
    <location>
        <begin position="292"/>
        <end position="312"/>
    </location>
</feature>
<evidence type="ECO:0000256" key="2">
    <source>
        <dbReference type="ARBA" id="ARBA00007935"/>
    </source>
</evidence>
<evidence type="ECO:0000256" key="4">
    <source>
        <dbReference type="ARBA" id="ARBA00022475"/>
    </source>
</evidence>
<dbReference type="SUPFAM" id="SSF81345">
    <property type="entry name" value="ABC transporter involved in vitamin B12 uptake, BtuC"/>
    <property type="match status" value="1"/>
</dbReference>
<proteinExistence type="inferred from homology"/>
<dbReference type="Gene3D" id="1.10.3470.10">
    <property type="entry name" value="ABC transporter involved in vitamin B12 uptake, BtuC"/>
    <property type="match status" value="1"/>
</dbReference>
<name>A0A7Y0M017_CELFI</name>
<comment type="caution">
    <text evidence="9">The sequence shown here is derived from an EMBL/GenBank/DDBJ whole genome shotgun (WGS) entry which is preliminary data.</text>
</comment>
<dbReference type="Pfam" id="PF01032">
    <property type="entry name" value="FecCD"/>
    <property type="match status" value="1"/>
</dbReference>
<feature type="transmembrane region" description="Helical" evidence="8">
    <location>
        <begin position="162"/>
        <end position="184"/>
    </location>
</feature>
<sequence>MTGTLSPETVLRVATGRRPARARTVLLTAGLLVAVAISLAVGARVTSPLTVVSALLDPGSVPAADAVAVRDLRLPRTVIGLLAGGALGLAGVLMQGVTRNPVADPGLLGVNAGAAFVVVLGISLLGVTGAVPLAGFALVGALGAAALITAVAASARAGTTPALLVVAGAAITAGLTSLTNLVLLGDPAALDRYRFWTVGSLTGRGLDTAATLAPLVLVGTVVAIALSRALDALALGDDVARGLGFRLLPTRAAAIGAVVLLSGTATALAGPLVFVGLVGAHGARALAGGGHVRLLPVAAVVGATLLLLADSLGRVVAPPGELEAGIVVAAAGAPLLIAIVRSRRAVGL</sequence>
<comment type="subcellular location">
    <subcellularLocation>
        <location evidence="1">Cell membrane</location>
        <topology evidence="1">Multi-pass membrane protein</topology>
    </subcellularLocation>
</comment>
<evidence type="ECO:0000256" key="8">
    <source>
        <dbReference type="SAM" id="Phobius"/>
    </source>
</evidence>
<evidence type="ECO:0000313" key="9">
    <source>
        <dbReference type="EMBL" id="NMR21005.1"/>
    </source>
</evidence>
<dbReference type="PANTHER" id="PTHR30472">
    <property type="entry name" value="FERRIC ENTEROBACTIN TRANSPORT SYSTEM PERMEASE PROTEIN"/>
    <property type="match status" value="1"/>
</dbReference>
<evidence type="ECO:0000313" key="10">
    <source>
        <dbReference type="Proteomes" id="UP000562124"/>
    </source>
</evidence>
<dbReference type="GO" id="GO:0022857">
    <property type="term" value="F:transmembrane transporter activity"/>
    <property type="evidence" value="ECO:0007669"/>
    <property type="project" value="InterPro"/>
</dbReference>
<gene>
    <name evidence="9" type="ORF">HIR71_12380</name>
</gene>
<evidence type="ECO:0000256" key="7">
    <source>
        <dbReference type="ARBA" id="ARBA00023136"/>
    </source>
</evidence>
<dbReference type="Proteomes" id="UP000562124">
    <property type="component" value="Unassembled WGS sequence"/>
</dbReference>
<keyword evidence="10" id="KW-1185">Reference proteome</keyword>
<keyword evidence="4" id="KW-1003">Cell membrane</keyword>
<keyword evidence="5 8" id="KW-0812">Transmembrane</keyword>
<comment type="similarity">
    <text evidence="2">Belongs to the binding-protein-dependent transport system permease family. FecCD subfamily.</text>
</comment>
<keyword evidence="7 8" id="KW-0472">Membrane</keyword>
<organism evidence="9 10">
    <name type="scientific">Cellulomonas fimi</name>
    <dbReference type="NCBI Taxonomy" id="1708"/>
    <lineage>
        <taxon>Bacteria</taxon>
        <taxon>Bacillati</taxon>
        <taxon>Actinomycetota</taxon>
        <taxon>Actinomycetes</taxon>
        <taxon>Micrococcales</taxon>
        <taxon>Cellulomonadaceae</taxon>
        <taxon>Cellulomonas</taxon>
    </lineage>
</organism>